<dbReference type="Gene3D" id="1.10.510.10">
    <property type="entry name" value="Transferase(Phosphotransferase) domain 1"/>
    <property type="match status" value="1"/>
</dbReference>
<dbReference type="InterPro" id="IPR008271">
    <property type="entry name" value="Ser/Thr_kinase_AS"/>
</dbReference>
<keyword evidence="5 10" id="KW-0418">Kinase</keyword>
<dbReference type="InterPro" id="IPR000719">
    <property type="entry name" value="Prot_kinase_dom"/>
</dbReference>
<gene>
    <name evidence="10" type="ORF">BDV96DRAFT_574412</name>
</gene>
<keyword evidence="6" id="KW-0067">ATP-binding</keyword>
<dbReference type="Gene3D" id="3.30.200.20">
    <property type="entry name" value="Phosphorylase Kinase, domain 1"/>
    <property type="match status" value="1"/>
</dbReference>
<evidence type="ECO:0000256" key="7">
    <source>
        <dbReference type="SAM" id="MobiDB-lite"/>
    </source>
</evidence>
<dbReference type="PANTHER" id="PTHR24351">
    <property type="entry name" value="RIBOSOMAL PROTEIN S6 KINASE"/>
    <property type="match status" value="1"/>
</dbReference>
<reference evidence="10" key="1">
    <citation type="journal article" date="2020" name="Stud. Mycol.">
        <title>101 Dothideomycetes genomes: a test case for predicting lifestyles and emergence of pathogens.</title>
        <authorList>
            <person name="Haridas S."/>
            <person name="Albert R."/>
            <person name="Binder M."/>
            <person name="Bloem J."/>
            <person name="Labutti K."/>
            <person name="Salamov A."/>
            <person name="Andreopoulos B."/>
            <person name="Baker S."/>
            <person name="Barry K."/>
            <person name="Bills G."/>
            <person name="Bluhm B."/>
            <person name="Cannon C."/>
            <person name="Castanera R."/>
            <person name="Culley D."/>
            <person name="Daum C."/>
            <person name="Ezra D."/>
            <person name="Gonzalez J."/>
            <person name="Henrissat B."/>
            <person name="Kuo A."/>
            <person name="Liang C."/>
            <person name="Lipzen A."/>
            <person name="Lutzoni F."/>
            <person name="Magnuson J."/>
            <person name="Mondo S."/>
            <person name="Nolan M."/>
            <person name="Ohm R."/>
            <person name="Pangilinan J."/>
            <person name="Park H.-J."/>
            <person name="Ramirez L."/>
            <person name="Alfaro M."/>
            <person name="Sun H."/>
            <person name="Tritt A."/>
            <person name="Yoshinaga Y."/>
            <person name="Zwiers L.-H."/>
            <person name="Turgeon B."/>
            <person name="Goodwin S."/>
            <person name="Spatafora J."/>
            <person name="Crous P."/>
            <person name="Grigoriev I."/>
        </authorList>
    </citation>
    <scope>NUCLEOTIDE SEQUENCE</scope>
    <source>
        <strain evidence="10">CBS 627.86</strain>
    </source>
</reference>
<protein>
    <submittedName>
        <fullName evidence="10">Kinase-like domain-containing protein</fullName>
    </submittedName>
</protein>
<dbReference type="Proteomes" id="UP000799770">
    <property type="component" value="Unassembled WGS sequence"/>
</dbReference>
<keyword evidence="11" id="KW-1185">Reference proteome</keyword>
<dbReference type="GO" id="GO:0005524">
    <property type="term" value="F:ATP binding"/>
    <property type="evidence" value="ECO:0007669"/>
    <property type="project" value="UniProtKB-KW"/>
</dbReference>
<evidence type="ECO:0000313" key="10">
    <source>
        <dbReference type="EMBL" id="KAF2115751.1"/>
    </source>
</evidence>
<evidence type="ECO:0000256" key="3">
    <source>
        <dbReference type="ARBA" id="ARBA00022679"/>
    </source>
</evidence>
<dbReference type="Pfam" id="PF00433">
    <property type="entry name" value="Pkinase_C"/>
    <property type="match status" value="1"/>
</dbReference>
<feature type="domain" description="Protein kinase" evidence="8">
    <location>
        <begin position="248"/>
        <end position="508"/>
    </location>
</feature>
<evidence type="ECO:0000313" key="11">
    <source>
        <dbReference type="Proteomes" id="UP000799770"/>
    </source>
</evidence>
<dbReference type="FunFam" id="3.30.200.20:FF:000222">
    <property type="entry name" value="Serine/threonine-protein kinase psk1"/>
    <property type="match status" value="1"/>
</dbReference>
<name>A0A6A5ZBC7_9PLEO</name>
<evidence type="ECO:0000256" key="6">
    <source>
        <dbReference type="ARBA" id="ARBA00022840"/>
    </source>
</evidence>
<dbReference type="GO" id="GO:0004674">
    <property type="term" value="F:protein serine/threonine kinase activity"/>
    <property type="evidence" value="ECO:0007669"/>
    <property type="project" value="UniProtKB-KW"/>
</dbReference>
<dbReference type="EMBL" id="ML977322">
    <property type="protein sequence ID" value="KAF2115751.1"/>
    <property type="molecule type" value="Genomic_DNA"/>
</dbReference>
<feature type="region of interest" description="Disordered" evidence="7">
    <location>
        <begin position="93"/>
        <end position="129"/>
    </location>
</feature>
<dbReference type="InterPro" id="IPR011009">
    <property type="entry name" value="Kinase-like_dom_sf"/>
</dbReference>
<dbReference type="PROSITE" id="PS00108">
    <property type="entry name" value="PROTEIN_KINASE_ST"/>
    <property type="match status" value="1"/>
</dbReference>
<dbReference type="InterPro" id="IPR017892">
    <property type="entry name" value="Pkinase_C"/>
</dbReference>
<dbReference type="SMART" id="SM00220">
    <property type="entry name" value="S_TKc"/>
    <property type="match status" value="1"/>
</dbReference>
<evidence type="ECO:0000259" key="9">
    <source>
        <dbReference type="PROSITE" id="PS51285"/>
    </source>
</evidence>
<dbReference type="InterPro" id="IPR045270">
    <property type="entry name" value="STKc_AGC"/>
</dbReference>
<dbReference type="SMART" id="SM00133">
    <property type="entry name" value="S_TK_X"/>
    <property type="match status" value="1"/>
</dbReference>
<dbReference type="OrthoDB" id="63267at2759"/>
<dbReference type="SUPFAM" id="SSF56112">
    <property type="entry name" value="Protein kinase-like (PK-like)"/>
    <property type="match status" value="1"/>
</dbReference>
<evidence type="ECO:0000256" key="1">
    <source>
        <dbReference type="ARBA" id="ARBA00022527"/>
    </source>
</evidence>
<keyword evidence="4" id="KW-0547">Nucleotide-binding</keyword>
<keyword evidence="1" id="KW-0723">Serine/threonine-protein kinase</keyword>
<evidence type="ECO:0000256" key="2">
    <source>
        <dbReference type="ARBA" id="ARBA00022553"/>
    </source>
</evidence>
<dbReference type="AlphaFoldDB" id="A0A6A5ZBC7"/>
<feature type="compositionally biased region" description="Basic residues" evidence="7">
    <location>
        <begin position="93"/>
        <end position="102"/>
    </location>
</feature>
<keyword evidence="3" id="KW-0808">Transferase</keyword>
<evidence type="ECO:0000256" key="4">
    <source>
        <dbReference type="ARBA" id="ARBA00022741"/>
    </source>
</evidence>
<keyword evidence="2" id="KW-0597">Phosphoprotein</keyword>
<dbReference type="Pfam" id="PF00069">
    <property type="entry name" value="Pkinase"/>
    <property type="match status" value="1"/>
</dbReference>
<organism evidence="10 11">
    <name type="scientific">Lophiotrema nucula</name>
    <dbReference type="NCBI Taxonomy" id="690887"/>
    <lineage>
        <taxon>Eukaryota</taxon>
        <taxon>Fungi</taxon>
        <taxon>Dikarya</taxon>
        <taxon>Ascomycota</taxon>
        <taxon>Pezizomycotina</taxon>
        <taxon>Dothideomycetes</taxon>
        <taxon>Pleosporomycetidae</taxon>
        <taxon>Pleosporales</taxon>
        <taxon>Lophiotremataceae</taxon>
        <taxon>Lophiotrema</taxon>
    </lineage>
</organism>
<dbReference type="FunFam" id="1.10.510.10:FF:000048">
    <property type="entry name" value="Protein kinase C"/>
    <property type="match status" value="1"/>
</dbReference>
<proteinExistence type="predicted"/>
<dbReference type="PROSITE" id="PS51285">
    <property type="entry name" value="AGC_KINASE_CTER"/>
    <property type="match status" value="1"/>
</dbReference>
<evidence type="ECO:0000256" key="5">
    <source>
        <dbReference type="ARBA" id="ARBA00022777"/>
    </source>
</evidence>
<feature type="domain" description="AGC-kinase C-terminal" evidence="9">
    <location>
        <begin position="509"/>
        <end position="581"/>
    </location>
</feature>
<accession>A0A6A5ZBC7</accession>
<evidence type="ECO:0000259" key="8">
    <source>
        <dbReference type="PROSITE" id="PS50011"/>
    </source>
</evidence>
<sequence length="585" mass="65351">MALFTFDYDDAQLATVKTQDRPQPATRDEDIFMGGMQGLDIVGKKEAFKMAPSTPPINIISPIPRRPTPAAVDRAQLEPAEKLDFDRVMKKAKKSKKKKRAMKPGVPATNTIRGFHTPATSGGEESDYSVFSTPRLGASGFPSVTSSPMLRPSSAAGGITNLKQQLETLHLGLRIDSPMKGSLAGMMRSGISSNASVSGFSDSDRTEMDSYEVNLENDFISPDVSSKSTLENELRNASMARKMSAEDFEPLTCLGKGSFGTVLLVRQRETGRLYAQKQFKKASLTVHKRLIEQTKTERVILESVSRHPFVVKLFYAFQDHEKLYLILEYAQGGELFHHLATERMFPEDTCAFYMAEMVLALDHLHRTVGVVYRDLKPENCLLDSEGHLLLTDFGLSKVAVDDEECNSFLGTIEYMAPEVIQGHSYGMAVDWWSLGALGYDLLTGAPPFSGNNNAKIQEKIVKSKLALPFYLSQDAKDLLTRLLRKDPKKRLGANMPKDLQTIKNHRFFRKIDWKKLEKRELEPPIQPLITDPELAENFDTDFTDLPLSPVATRKGGFDEYMDNDPFGGFSFVASQSLLEQGEWGY</sequence>
<dbReference type="PROSITE" id="PS50011">
    <property type="entry name" value="PROTEIN_KINASE_DOM"/>
    <property type="match status" value="1"/>
</dbReference>
<dbReference type="InterPro" id="IPR000961">
    <property type="entry name" value="AGC-kinase_C"/>
</dbReference>
<dbReference type="CDD" id="cd05123">
    <property type="entry name" value="STKc_AGC"/>
    <property type="match status" value="1"/>
</dbReference>